<comment type="caution">
    <text evidence="1">The sequence shown here is derived from an EMBL/GenBank/DDBJ whole genome shotgun (WGS) entry which is preliminary data.</text>
</comment>
<accession>A0A1V4KNN5</accession>
<dbReference type="Proteomes" id="UP000190648">
    <property type="component" value="Unassembled WGS sequence"/>
</dbReference>
<dbReference type="AlphaFoldDB" id="A0A1V4KNN5"/>
<evidence type="ECO:0000313" key="1">
    <source>
        <dbReference type="EMBL" id="OPJ86021.1"/>
    </source>
</evidence>
<dbReference type="EMBL" id="LSYS01002427">
    <property type="protein sequence ID" value="OPJ86021.1"/>
    <property type="molecule type" value="Genomic_DNA"/>
</dbReference>
<keyword evidence="2" id="KW-1185">Reference proteome</keyword>
<organism evidence="1 2">
    <name type="scientific">Patagioenas fasciata monilis</name>
    <dbReference type="NCBI Taxonomy" id="372326"/>
    <lineage>
        <taxon>Eukaryota</taxon>
        <taxon>Metazoa</taxon>
        <taxon>Chordata</taxon>
        <taxon>Craniata</taxon>
        <taxon>Vertebrata</taxon>
        <taxon>Euteleostomi</taxon>
        <taxon>Archelosauria</taxon>
        <taxon>Archosauria</taxon>
        <taxon>Dinosauria</taxon>
        <taxon>Saurischia</taxon>
        <taxon>Theropoda</taxon>
        <taxon>Coelurosauria</taxon>
        <taxon>Aves</taxon>
        <taxon>Neognathae</taxon>
        <taxon>Neoaves</taxon>
        <taxon>Columbimorphae</taxon>
        <taxon>Columbiformes</taxon>
        <taxon>Columbidae</taxon>
        <taxon>Patagioenas</taxon>
    </lineage>
</organism>
<sequence length="148" mass="17075">MTEGKRYLRPARHPSGPPVYLLLNAEKRPVRRSHHPGVLCFQHWHWGVWVSQRSQHGPLIVPVEAPGQKQALALPRPPSAKAKTRLDSPAARSLIFLPHRRLERCQRSSYLCHLSRRRNRNLHERVCCVWRPLCAGLGTCGLRDFFEV</sequence>
<name>A0A1V4KNN5_PATFA</name>
<reference evidence="1 2" key="1">
    <citation type="submission" date="2016-02" db="EMBL/GenBank/DDBJ databases">
        <title>Band-tailed pigeon sequencing and assembly.</title>
        <authorList>
            <person name="Soares A.E."/>
            <person name="Novak B.J."/>
            <person name="Rice E.S."/>
            <person name="O'Connell B."/>
            <person name="Chang D."/>
            <person name="Weber S."/>
            <person name="Shapiro B."/>
        </authorList>
    </citation>
    <scope>NUCLEOTIDE SEQUENCE [LARGE SCALE GENOMIC DNA]</scope>
    <source>
        <strain evidence="1">BTP2013</strain>
        <tissue evidence="1">Blood</tissue>
    </source>
</reference>
<evidence type="ECO:0000313" key="2">
    <source>
        <dbReference type="Proteomes" id="UP000190648"/>
    </source>
</evidence>
<gene>
    <name evidence="1" type="ORF">AV530_011224</name>
</gene>
<proteinExistence type="predicted"/>
<protein>
    <submittedName>
        <fullName evidence="1">Uncharacterized protein</fullName>
    </submittedName>
</protein>